<dbReference type="RefSeq" id="WP_150149807.1">
    <property type="nucleotide sequence ID" value="NZ_QSND01000002.1"/>
</dbReference>
<comment type="caution">
    <text evidence="2">The sequence shown here is derived from an EMBL/GenBank/DDBJ whole genome shotgun (WGS) entry which is preliminary data.</text>
</comment>
<proteinExistence type="predicted"/>
<keyword evidence="1" id="KW-0175">Coiled coil</keyword>
<dbReference type="EMBL" id="QSND01000002">
    <property type="protein sequence ID" value="KAA6450975.1"/>
    <property type="molecule type" value="Genomic_DNA"/>
</dbReference>
<evidence type="ECO:0000313" key="3">
    <source>
        <dbReference type="Proteomes" id="UP000324326"/>
    </source>
</evidence>
<dbReference type="Proteomes" id="UP000324326">
    <property type="component" value="Unassembled WGS sequence"/>
</dbReference>
<reference evidence="2 3" key="1">
    <citation type="submission" date="2018-08" db="EMBL/GenBank/DDBJ databases">
        <title>Bacillus phenotypic plasticity.</title>
        <authorList>
            <person name="Hurtado E."/>
        </authorList>
    </citation>
    <scope>NUCLEOTIDE SEQUENCE [LARGE SCALE GENOMIC DNA]</scope>
    <source>
        <strain evidence="2 3">427</strain>
    </source>
</reference>
<evidence type="ECO:0000313" key="2">
    <source>
        <dbReference type="EMBL" id="KAA6450975.1"/>
    </source>
</evidence>
<accession>A0A5M8RR05</accession>
<evidence type="ECO:0000256" key="1">
    <source>
        <dbReference type="SAM" id="Coils"/>
    </source>
</evidence>
<dbReference type="AlphaFoldDB" id="A0A5M8RR05"/>
<sequence>MKEYEINLSNGRKFYRNDEGSCWLDGEFKTNHGIFNDIVSELSEEIIKLQAENAQLKEDIQEEICTWKIQKRQLNHREKEIKRLRAEIDGYKAKYERFYDRFCEANSKLYDSNTDNERLKRENEQLRQAIADARHLASYHGTTEDIYNRLIEVDPTHQTLKYLKEIEKGD</sequence>
<gene>
    <name evidence="2" type="ORF">DX927_09090</name>
</gene>
<dbReference type="Gene3D" id="1.10.287.1490">
    <property type="match status" value="1"/>
</dbReference>
<protein>
    <submittedName>
        <fullName evidence="2">Uncharacterized protein</fullName>
    </submittedName>
</protein>
<name>A0A5M8RR05_9BACI</name>
<organism evidence="2 3">
    <name type="scientific">Bacillus swezeyi</name>
    <dbReference type="NCBI Taxonomy" id="1925020"/>
    <lineage>
        <taxon>Bacteria</taxon>
        <taxon>Bacillati</taxon>
        <taxon>Bacillota</taxon>
        <taxon>Bacilli</taxon>
        <taxon>Bacillales</taxon>
        <taxon>Bacillaceae</taxon>
        <taxon>Bacillus</taxon>
    </lineage>
</organism>
<feature type="coiled-coil region" evidence="1">
    <location>
        <begin position="39"/>
        <end position="136"/>
    </location>
</feature>